<evidence type="ECO:0000313" key="3">
    <source>
        <dbReference type="Proteomes" id="UP001273350"/>
    </source>
</evidence>
<gene>
    <name evidence="2" type="ORF">SGQ83_03920</name>
</gene>
<protein>
    <submittedName>
        <fullName evidence="2">Glycosyltransferase</fullName>
        <ecNumber evidence="2">2.4.-.-</ecNumber>
    </submittedName>
</protein>
<accession>A0ABU4R7B9</accession>
<proteinExistence type="predicted"/>
<dbReference type="InterPro" id="IPR029044">
    <property type="entry name" value="Nucleotide-diphossugar_trans"/>
</dbReference>
<dbReference type="Gene3D" id="3.90.550.10">
    <property type="entry name" value="Spore Coat Polysaccharide Biosynthesis Protein SpsA, Chain A"/>
    <property type="match status" value="1"/>
</dbReference>
<organism evidence="2 3">
    <name type="scientific">Flavobacterium cupriresistens</name>
    <dbReference type="NCBI Taxonomy" id="2893885"/>
    <lineage>
        <taxon>Bacteria</taxon>
        <taxon>Pseudomonadati</taxon>
        <taxon>Bacteroidota</taxon>
        <taxon>Flavobacteriia</taxon>
        <taxon>Flavobacteriales</taxon>
        <taxon>Flavobacteriaceae</taxon>
        <taxon>Flavobacterium</taxon>
    </lineage>
</organism>
<evidence type="ECO:0000313" key="2">
    <source>
        <dbReference type="EMBL" id="MDX6188487.1"/>
    </source>
</evidence>
<feature type="domain" description="Glycosyltransferase 2-like" evidence="1">
    <location>
        <begin position="3"/>
        <end position="165"/>
    </location>
</feature>
<dbReference type="EMBL" id="JAWXVI010000002">
    <property type="protein sequence ID" value="MDX6188487.1"/>
    <property type="molecule type" value="Genomic_DNA"/>
</dbReference>
<evidence type="ECO:0000259" key="1">
    <source>
        <dbReference type="Pfam" id="PF00535"/>
    </source>
</evidence>
<reference evidence="2 3" key="1">
    <citation type="submission" date="2023-11" db="EMBL/GenBank/DDBJ databases">
        <title>Unpublished Manusciprt.</title>
        <authorList>
            <person name="Saticioglu I.B."/>
            <person name="Ay H."/>
            <person name="Ajmi N."/>
            <person name="Altun S."/>
            <person name="Duman M."/>
        </authorList>
    </citation>
    <scope>NUCLEOTIDE SEQUENCE [LARGE SCALE GENOMIC DNA]</scope>
    <source>
        <strain evidence="2 3">Fl-318</strain>
    </source>
</reference>
<comment type="caution">
    <text evidence="2">The sequence shown here is derived from an EMBL/GenBank/DDBJ whole genome shotgun (WGS) entry which is preliminary data.</text>
</comment>
<dbReference type="RefSeq" id="WP_230005031.1">
    <property type="nucleotide sequence ID" value="NZ_CP087134.1"/>
</dbReference>
<dbReference type="InterPro" id="IPR001173">
    <property type="entry name" value="Glyco_trans_2-like"/>
</dbReference>
<dbReference type="GO" id="GO:0016757">
    <property type="term" value="F:glycosyltransferase activity"/>
    <property type="evidence" value="ECO:0007669"/>
    <property type="project" value="UniProtKB-KW"/>
</dbReference>
<sequence>MLSILIPVYNYNVYPLVLEIKQLADALGIKYEILVQDDLSQKFIIENTAITALQNCSYSINHQNLGRGKNINLLCSKSKYEYVLILEADSFPCTKLYLKNYVVLLSRSTTIIFGGVKYTDSIPPKEKKLRWKYGLYRETKSLKHRLKNNYDFVFTWNLVLRKDILLKYPFPEFITEYGYEDLVFIKNLQLNSVPIHHIENPLIHDNTESSKDFIAKTETAVTTLYTLINSQKLAYKDAKLTLIYLFLKKAGLIGIIKAIYTKSKPFLLKNLMSDNPNLYLLDYYKLGYYCNLKK</sequence>
<keyword evidence="2" id="KW-0328">Glycosyltransferase</keyword>
<dbReference type="SUPFAM" id="SSF53448">
    <property type="entry name" value="Nucleotide-diphospho-sugar transferases"/>
    <property type="match status" value="1"/>
</dbReference>
<dbReference type="EC" id="2.4.-.-" evidence="2"/>
<keyword evidence="2" id="KW-0808">Transferase</keyword>
<dbReference type="Proteomes" id="UP001273350">
    <property type="component" value="Unassembled WGS sequence"/>
</dbReference>
<keyword evidence="3" id="KW-1185">Reference proteome</keyword>
<dbReference type="Pfam" id="PF00535">
    <property type="entry name" value="Glycos_transf_2"/>
    <property type="match status" value="1"/>
</dbReference>
<name>A0ABU4R7B9_9FLAO</name>